<dbReference type="EMBL" id="JACJJC010000015">
    <property type="protein sequence ID" value="MBM6704679.1"/>
    <property type="molecule type" value="Genomic_DNA"/>
</dbReference>
<proteinExistence type="predicted"/>
<name>A0ABS2DTP8_9BURK</name>
<dbReference type="RefSeq" id="WP_205103837.1">
    <property type="nucleotide sequence ID" value="NZ_JACJJC010000015.1"/>
</dbReference>
<reference evidence="2 3" key="1">
    <citation type="journal article" date="2021" name="Sci. Rep.">
        <title>The distribution of antibiotic resistance genes in chicken gut microbiota commensals.</title>
        <authorList>
            <person name="Juricova H."/>
            <person name="Matiasovicova J."/>
            <person name="Kubasova T."/>
            <person name="Cejkova D."/>
            <person name="Rychlik I."/>
        </authorList>
    </citation>
    <scope>NUCLEOTIDE SEQUENCE [LARGE SCALE GENOMIC DNA]</scope>
    <source>
        <strain evidence="2 3">An829</strain>
    </source>
</reference>
<sequence>MKLSVQSFHSTFSRTALLFGAALLLSGCSTYITVTSEPEGARITDPSGTVNYGIAPVSVEYDTSELEGQQGMVPGFKATWVSGATAETENPFIITDLKYGANVLLKRPANAPGLEKDLEFALKRAQQRAKQAAAERDQMQLYLNDSWFWGPRWGWGWGMGVGF</sequence>
<protein>
    <recommendedName>
        <fullName evidence="4">Lipoprotein</fullName>
    </recommendedName>
</protein>
<evidence type="ECO:0000313" key="2">
    <source>
        <dbReference type="EMBL" id="MBM6704679.1"/>
    </source>
</evidence>
<keyword evidence="3" id="KW-1185">Reference proteome</keyword>
<evidence type="ECO:0000256" key="1">
    <source>
        <dbReference type="SAM" id="Coils"/>
    </source>
</evidence>
<dbReference type="PROSITE" id="PS51257">
    <property type="entry name" value="PROKAR_LIPOPROTEIN"/>
    <property type="match status" value="1"/>
</dbReference>
<feature type="coiled-coil region" evidence="1">
    <location>
        <begin position="115"/>
        <end position="142"/>
    </location>
</feature>
<evidence type="ECO:0008006" key="4">
    <source>
        <dbReference type="Google" id="ProtNLM"/>
    </source>
</evidence>
<comment type="caution">
    <text evidence="2">The sequence shown here is derived from an EMBL/GenBank/DDBJ whole genome shotgun (WGS) entry which is preliminary data.</text>
</comment>
<evidence type="ECO:0000313" key="3">
    <source>
        <dbReference type="Proteomes" id="UP000715095"/>
    </source>
</evidence>
<dbReference type="Proteomes" id="UP000715095">
    <property type="component" value="Unassembled WGS sequence"/>
</dbReference>
<organism evidence="2 3">
    <name type="scientific">Sutterella massiliensis</name>
    <dbReference type="NCBI Taxonomy" id="1816689"/>
    <lineage>
        <taxon>Bacteria</taxon>
        <taxon>Pseudomonadati</taxon>
        <taxon>Pseudomonadota</taxon>
        <taxon>Betaproteobacteria</taxon>
        <taxon>Burkholderiales</taxon>
        <taxon>Sutterellaceae</taxon>
        <taxon>Sutterella</taxon>
    </lineage>
</organism>
<keyword evidence="1" id="KW-0175">Coiled coil</keyword>
<gene>
    <name evidence="2" type="ORF">H6A60_09315</name>
</gene>
<accession>A0ABS2DTP8</accession>